<evidence type="ECO:0000256" key="1">
    <source>
        <dbReference type="ARBA" id="ARBA00022964"/>
    </source>
</evidence>
<sequence length="358" mass="41647">MESREEKLKQLLDDLKDRNLGTYMTAFDARYSNYPVFYPEPTPFMTISMWRYEDIKKLLFKLREVIDPSMTDRVNIHLENSGIKKLAPEFPAPATPTMHAGVQIIGPKDRPPAHRHLTNGLRVGLEFPPEGGYTTVNGIRIRMEKGDVALTPAFTWHDHGNLGNDYTFWYDADDAPMTFWLGVEWYETLKDTEGKLIQDVKGYESDIEVKYSYNYLPLSEPRQEVNPVWYYPYKKTREALIKMSEKNDFGSAIELINPQNGGSALPTISLQYYLVKPGAETRPVRKTESIIMFPLEGEATFIIGDNEREYKLKQYDFITLPPWTKYKIYNEGKEPAIIFKQSDAPIYKKLEKYREKIY</sequence>
<dbReference type="Proteomes" id="UP000193404">
    <property type="component" value="Chromosome"/>
</dbReference>
<dbReference type="Pfam" id="PF07883">
    <property type="entry name" value="Cupin_2"/>
    <property type="match status" value="1"/>
</dbReference>
<keyword evidence="2" id="KW-0560">Oxidoreductase</keyword>
<dbReference type="GeneID" id="41590219"/>
<keyword evidence="5" id="KW-1185">Reference proteome</keyword>
<dbReference type="EMBL" id="CP020477">
    <property type="protein sequence ID" value="ARM75418.1"/>
    <property type="molecule type" value="Genomic_DNA"/>
</dbReference>
<evidence type="ECO:0000313" key="4">
    <source>
        <dbReference type="EMBL" id="ARM75418.1"/>
    </source>
</evidence>
<dbReference type="SUPFAM" id="SSF51182">
    <property type="entry name" value="RmlC-like cupins"/>
    <property type="match status" value="1"/>
</dbReference>
<name>A0A1W6JYS9_9CREN</name>
<accession>A0A1W6JYS9</accession>
<organism evidence="4 5">
    <name type="scientific">Acidianus manzaensis</name>
    <dbReference type="NCBI Taxonomy" id="282676"/>
    <lineage>
        <taxon>Archaea</taxon>
        <taxon>Thermoproteota</taxon>
        <taxon>Thermoprotei</taxon>
        <taxon>Sulfolobales</taxon>
        <taxon>Sulfolobaceae</taxon>
        <taxon>Acidianus</taxon>
    </lineage>
</organism>
<protein>
    <recommendedName>
        <fullName evidence="3">Cupin type-2 domain-containing protein</fullName>
    </recommendedName>
</protein>
<evidence type="ECO:0000259" key="3">
    <source>
        <dbReference type="Pfam" id="PF07883"/>
    </source>
</evidence>
<evidence type="ECO:0000313" key="5">
    <source>
        <dbReference type="Proteomes" id="UP000193404"/>
    </source>
</evidence>
<dbReference type="InterPro" id="IPR013096">
    <property type="entry name" value="Cupin_2"/>
</dbReference>
<evidence type="ECO:0000256" key="2">
    <source>
        <dbReference type="ARBA" id="ARBA00023002"/>
    </source>
</evidence>
<dbReference type="GO" id="GO:0051213">
    <property type="term" value="F:dioxygenase activity"/>
    <property type="evidence" value="ECO:0007669"/>
    <property type="project" value="UniProtKB-KW"/>
</dbReference>
<dbReference type="InterPro" id="IPR047183">
    <property type="entry name" value="GDO-like"/>
</dbReference>
<reference evidence="4 5" key="1">
    <citation type="submission" date="2017-03" db="EMBL/GenBank/DDBJ databases">
        <title>Sulfur activation and transportation mechanism of thermophilic Archaea Acidianus manzaensis YN-25.</title>
        <authorList>
            <person name="Ma Y."/>
            <person name="Yang Y."/>
            <person name="Xia J."/>
        </authorList>
    </citation>
    <scope>NUCLEOTIDE SEQUENCE [LARGE SCALE GENOMIC DNA]</scope>
    <source>
        <strain evidence="4 5">YN-25</strain>
    </source>
</reference>
<dbReference type="Gene3D" id="2.60.120.10">
    <property type="entry name" value="Jelly Rolls"/>
    <property type="match status" value="1"/>
</dbReference>
<dbReference type="PANTHER" id="PTHR41517">
    <property type="entry name" value="1,2-DIOXYGENASE PROTEIN-RELATED"/>
    <property type="match status" value="1"/>
</dbReference>
<gene>
    <name evidence="4" type="ORF">B6F84_04825</name>
</gene>
<dbReference type="CDD" id="cd02216">
    <property type="entry name" value="cupin_GDO-like_N"/>
    <property type="match status" value="1"/>
</dbReference>
<proteinExistence type="predicted"/>
<feature type="domain" description="Cupin type-2" evidence="3">
    <location>
        <begin position="274"/>
        <end position="338"/>
    </location>
</feature>
<dbReference type="OrthoDB" id="33544at2157"/>
<keyword evidence="1" id="KW-0223">Dioxygenase</keyword>
<dbReference type="STRING" id="282676.B6F84_04825"/>
<dbReference type="KEGG" id="aman:B6F84_04825"/>
<dbReference type="InterPro" id="IPR014710">
    <property type="entry name" value="RmlC-like_jellyroll"/>
</dbReference>
<dbReference type="AlphaFoldDB" id="A0A1W6JYS9"/>
<dbReference type="PANTHER" id="PTHR41517:SF1">
    <property type="entry name" value="CUPIN"/>
    <property type="match status" value="1"/>
</dbReference>
<dbReference type="RefSeq" id="WP_148691188.1">
    <property type="nucleotide sequence ID" value="NZ_CP020477.1"/>
</dbReference>
<dbReference type="InterPro" id="IPR011051">
    <property type="entry name" value="RmlC_Cupin_sf"/>
</dbReference>